<dbReference type="InterPro" id="IPR029063">
    <property type="entry name" value="SAM-dependent_MTases_sf"/>
</dbReference>
<dbReference type="STRING" id="1325564.NSJP_0870"/>
<dbReference type="SUPFAM" id="SSF53335">
    <property type="entry name" value="S-adenosyl-L-methionine-dependent methyltransferases"/>
    <property type="match status" value="1"/>
</dbReference>
<evidence type="ECO:0000313" key="2">
    <source>
        <dbReference type="EMBL" id="SLM47042.1"/>
    </source>
</evidence>
<dbReference type="PANTHER" id="PTHR45036">
    <property type="entry name" value="METHYLTRANSFERASE LIKE 7B"/>
    <property type="match status" value="1"/>
</dbReference>
<protein>
    <submittedName>
        <fullName evidence="2">Putative Methyltransferase</fullName>
        <ecNumber evidence="2">2.1.1.-</ecNumber>
    </submittedName>
</protein>
<keyword evidence="2" id="KW-0489">Methyltransferase</keyword>
<dbReference type="InterPro" id="IPR052356">
    <property type="entry name" value="Thiol_S-MT"/>
</dbReference>
<dbReference type="AlphaFoldDB" id="A0A1W1I223"/>
<keyword evidence="2" id="KW-0808">Transferase</keyword>
<reference evidence="2 3" key="1">
    <citation type="submission" date="2017-03" db="EMBL/GenBank/DDBJ databases">
        <authorList>
            <person name="Afonso C.L."/>
            <person name="Miller P.J."/>
            <person name="Scott M.A."/>
            <person name="Spackman E."/>
            <person name="Goraichik I."/>
            <person name="Dimitrov K.M."/>
            <person name="Suarez D.L."/>
            <person name="Swayne D.E."/>
        </authorList>
    </citation>
    <scope>NUCLEOTIDE SEQUENCE [LARGE SCALE GENOMIC DNA]</scope>
    <source>
        <strain evidence="2">Genome sequencing of Nitrospira japonica strain NJ11</strain>
    </source>
</reference>
<accession>A0A1W1I223</accession>
<evidence type="ECO:0000259" key="1">
    <source>
        <dbReference type="Pfam" id="PF08241"/>
    </source>
</evidence>
<keyword evidence="3" id="KW-1185">Reference proteome</keyword>
<dbReference type="EMBL" id="LT828648">
    <property type="protein sequence ID" value="SLM47042.1"/>
    <property type="molecule type" value="Genomic_DNA"/>
</dbReference>
<feature type="domain" description="Methyltransferase type 11" evidence="1">
    <location>
        <begin position="38"/>
        <end position="133"/>
    </location>
</feature>
<dbReference type="GO" id="GO:0008757">
    <property type="term" value="F:S-adenosylmethionine-dependent methyltransferase activity"/>
    <property type="evidence" value="ECO:0007669"/>
    <property type="project" value="InterPro"/>
</dbReference>
<dbReference type="CDD" id="cd02440">
    <property type="entry name" value="AdoMet_MTases"/>
    <property type="match status" value="1"/>
</dbReference>
<dbReference type="Pfam" id="PF08241">
    <property type="entry name" value="Methyltransf_11"/>
    <property type="match status" value="1"/>
</dbReference>
<sequence length="206" mass="23486">MGLYSSYVFPHLMDWLMRGKEFQRLRDDLLTVVRGDVLEIGFGSGLNLAHYPPTVHHLTAVDPARFLPDIVARRTAAVAFPVEIHHHAAETLSFADQRFDWVVSTWTLCSIADPVQALTEVRRVLKPDGRFVFLEHGRCQDERVAAWQDRLNPIQNVLGCGCHLNRRIDRLVEHGGLRLMQLDRFPMADVPQLVGAMYRGWAEPIP</sequence>
<evidence type="ECO:0000313" key="3">
    <source>
        <dbReference type="Proteomes" id="UP000192042"/>
    </source>
</evidence>
<name>A0A1W1I223_9BACT</name>
<gene>
    <name evidence="2" type="ORF">NSJP_0870</name>
</gene>
<dbReference type="Proteomes" id="UP000192042">
    <property type="component" value="Chromosome I"/>
</dbReference>
<dbReference type="InterPro" id="IPR013216">
    <property type="entry name" value="Methyltransf_11"/>
</dbReference>
<dbReference type="RefSeq" id="WP_172834142.1">
    <property type="nucleotide sequence ID" value="NZ_LT828648.1"/>
</dbReference>
<organism evidence="2 3">
    <name type="scientific">Nitrospira japonica</name>
    <dbReference type="NCBI Taxonomy" id="1325564"/>
    <lineage>
        <taxon>Bacteria</taxon>
        <taxon>Pseudomonadati</taxon>
        <taxon>Nitrospirota</taxon>
        <taxon>Nitrospiria</taxon>
        <taxon>Nitrospirales</taxon>
        <taxon>Nitrospiraceae</taxon>
        <taxon>Nitrospira</taxon>
    </lineage>
</organism>
<dbReference type="GO" id="GO:0032259">
    <property type="term" value="P:methylation"/>
    <property type="evidence" value="ECO:0007669"/>
    <property type="project" value="UniProtKB-KW"/>
</dbReference>
<dbReference type="EC" id="2.1.1.-" evidence="2"/>
<dbReference type="PANTHER" id="PTHR45036:SF1">
    <property type="entry name" value="METHYLTRANSFERASE LIKE 7A"/>
    <property type="match status" value="1"/>
</dbReference>
<dbReference type="Gene3D" id="3.40.50.150">
    <property type="entry name" value="Vaccinia Virus protein VP39"/>
    <property type="match status" value="1"/>
</dbReference>
<dbReference type="KEGG" id="nja:NSJP_0870"/>
<proteinExistence type="predicted"/>